<dbReference type="HOGENOM" id="CLU_2731194_0_0_11"/>
<reference evidence="1 2" key="1">
    <citation type="journal article" date="2010" name="Stand. Genomic Sci.">
        <title>Complete genome sequence of Arcanobacterium haemolyticum type strain (11018).</title>
        <authorList>
            <person name="Yasawong M."/>
            <person name="Teshima H."/>
            <person name="Lapidus A."/>
            <person name="Nolan M."/>
            <person name="Lucas S."/>
            <person name="Glavina Del Rio T."/>
            <person name="Tice H."/>
            <person name="Cheng J."/>
            <person name="Bruce D."/>
            <person name="Detter C."/>
            <person name="Tapia R."/>
            <person name="Han C."/>
            <person name="Goodwin L."/>
            <person name="Pitluck S."/>
            <person name="Liolios K."/>
            <person name="Ivanova N."/>
            <person name="Mavromatis K."/>
            <person name="Mikhailova N."/>
            <person name="Pati A."/>
            <person name="Chen A."/>
            <person name="Palaniappan K."/>
            <person name="Land M."/>
            <person name="Hauser L."/>
            <person name="Chang Y."/>
            <person name="Jeffries C."/>
            <person name="Rohde M."/>
            <person name="Sikorski J."/>
            <person name="Pukall R."/>
            <person name="Goker M."/>
            <person name="Woyke T."/>
            <person name="Bristow J."/>
            <person name="Eisen J."/>
            <person name="Markowitz V."/>
            <person name="Hugenholtz P."/>
            <person name="Kyrpides N."/>
            <person name="Klenk H."/>
        </authorList>
    </citation>
    <scope>NUCLEOTIDE SEQUENCE [LARGE SCALE GENOMIC DNA]</scope>
    <source>
        <strain evidence="2">ATCC 9345 / DSM 20595 / CCUG 17215 / LMG 16163 / NBRC 15585 / NCTC 8452 / 11018</strain>
    </source>
</reference>
<dbReference type="RefSeq" id="WP_013170373.1">
    <property type="nucleotide sequence ID" value="NC_014218.1"/>
</dbReference>
<accession>D7BPN0</accession>
<dbReference type="Proteomes" id="UP000000376">
    <property type="component" value="Chromosome"/>
</dbReference>
<evidence type="ECO:0000313" key="1">
    <source>
        <dbReference type="EMBL" id="ADH92879.1"/>
    </source>
</evidence>
<dbReference type="AlphaFoldDB" id="D7BPN0"/>
<proteinExistence type="predicted"/>
<protein>
    <submittedName>
        <fullName evidence="1">Uncharacterized protein</fullName>
    </submittedName>
</protein>
<organism evidence="1 2">
    <name type="scientific">Arcanobacterium haemolyticum (strain ATCC 9345 / DSM 20595 / CCM 5947 / CCUG 17215 / LMG 16163 / NBRC 15585 / NCTC 8452 / 11018)</name>
    <dbReference type="NCBI Taxonomy" id="644284"/>
    <lineage>
        <taxon>Bacteria</taxon>
        <taxon>Bacillati</taxon>
        <taxon>Actinomycetota</taxon>
        <taxon>Actinomycetes</taxon>
        <taxon>Actinomycetales</taxon>
        <taxon>Actinomycetaceae</taxon>
        <taxon>Arcanobacterium</taxon>
    </lineage>
</organism>
<name>D7BPN0_ARCHD</name>
<sequence>MNQSSNPRIGLTISASTVPNAEQWMRAVVKSMARAGMNELVREVKIDSGWPSVSSDEARTSWWNIGRGISC</sequence>
<dbReference type="STRING" id="644284.Arch_1166"/>
<dbReference type="KEGG" id="ahe:Arch_1166"/>
<gene>
    <name evidence="1" type="ordered locus">Arch_1166</name>
</gene>
<dbReference type="EMBL" id="CP002045">
    <property type="protein sequence ID" value="ADH92879.1"/>
    <property type="molecule type" value="Genomic_DNA"/>
</dbReference>
<evidence type="ECO:0000313" key="2">
    <source>
        <dbReference type="Proteomes" id="UP000000376"/>
    </source>
</evidence>
<keyword evidence="2" id="KW-1185">Reference proteome</keyword>